<accession>A0A2P6MX77</accession>
<keyword evidence="2" id="KW-1185">Reference proteome</keyword>
<dbReference type="AlphaFoldDB" id="A0A2P6MX77"/>
<protein>
    <submittedName>
        <fullName evidence="1">Uncharacterized protein</fullName>
    </submittedName>
</protein>
<reference evidence="1 2" key="1">
    <citation type="journal article" date="2018" name="Genome Biol. Evol.">
        <title>Multiple Roots of Fruiting Body Formation in Amoebozoa.</title>
        <authorList>
            <person name="Hillmann F."/>
            <person name="Forbes G."/>
            <person name="Novohradska S."/>
            <person name="Ferling I."/>
            <person name="Riege K."/>
            <person name="Groth M."/>
            <person name="Westermann M."/>
            <person name="Marz M."/>
            <person name="Spaller T."/>
            <person name="Winckler T."/>
            <person name="Schaap P."/>
            <person name="Glockner G."/>
        </authorList>
    </citation>
    <scope>NUCLEOTIDE SEQUENCE [LARGE SCALE GENOMIC DNA]</scope>
    <source>
        <strain evidence="1 2">Jena</strain>
    </source>
</reference>
<gene>
    <name evidence="1" type="ORF">PROFUN_14445</name>
</gene>
<comment type="caution">
    <text evidence="1">The sequence shown here is derived from an EMBL/GenBank/DDBJ whole genome shotgun (WGS) entry which is preliminary data.</text>
</comment>
<evidence type="ECO:0000313" key="2">
    <source>
        <dbReference type="Proteomes" id="UP000241769"/>
    </source>
</evidence>
<dbReference type="InParanoid" id="A0A2P6MX77"/>
<name>A0A2P6MX77_9EUKA</name>
<proteinExistence type="predicted"/>
<dbReference type="EMBL" id="MDYQ01000335">
    <property type="protein sequence ID" value="PRP76322.1"/>
    <property type="molecule type" value="Genomic_DNA"/>
</dbReference>
<sequence length="100" mass="12133">MEWTHVWWSRGHFYRFTVPWQYHRTTGPHPKNPSVQYRNIQNLHHFVYHYLQLVKDHRTTGPHPKKPSQNSRGFMTNRYLYWHGKEIALGETCTSESDPL</sequence>
<evidence type="ECO:0000313" key="1">
    <source>
        <dbReference type="EMBL" id="PRP76322.1"/>
    </source>
</evidence>
<organism evidence="1 2">
    <name type="scientific">Planoprotostelium fungivorum</name>
    <dbReference type="NCBI Taxonomy" id="1890364"/>
    <lineage>
        <taxon>Eukaryota</taxon>
        <taxon>Amoebozoa</taxon>
        <taxon>Evosea</taxon>
        <taxon>Variosea</taxon>
        <taxon>Cavosteliida</taxon>
        <taxon>Cavosteliaceae</taxon>
        <taxon>Planoprotostelium</taxon>
    </lineage>
</organism>
<dbReference type="Proteomes" id="UP000241769">
    <property type="component" value="Unassembled WGS sequence"/>
</dbReference>